<keyword evidence="5" id="KW-0521">NADP</keyword>
<proteinExistence type="inferred from homology"/>
<dbReference type="GO" id="GO:0046452">
    <property type="term" value="P:dihydrofolate metabolic process"/>
    <property type="evidence" value="ECO:0007669"/>
    <property type="project" value="TreeGrafter"/>
</dbReference>
<dbReference type="GO" id="GO:0005829">
    <property type="term" value="C:cytosol"/>
    <property type="evidence" value="ECO:0007669"/>
    <property type="project" value="TreeGrafter"/>
</dbReference>
<organism evidence="9 10">
    <name type="scientific">Prosthecobacter dejongeii</name>
    <dbReference type="NCBI Taxonomy" id="48465"/>
    <lineage>
        <taxon>Bacteria</taxon>
        <taxon>Pseudomonadati</taxon>
        <taxon>Verrucomicrobiota</taxon>
        <taxon>Verrucomicrobiia</taxon>
        <taxon>Verrucomicrobiales</taxon>
        <taxon>Verrucomicrobiaceae</taxon>
        <taxon>Prosthecobacter</taxon>
    </lineage>
</organism>
<comment type="caution">
    <text evidence="9">The sequence shown here is derived from an EMBL/GenBank/DDBJ whole genome shotgun (WGS) entry which is preliminary data.</text>
</comment>
<keyword evidence="4" id="KW-0554">One-carbon metabolism</keyword>
<dbReference type="RefSeq" id="WP_184209555.1">
    <property type="nucleotide sequence ID" value="NZ_JACHIF010000005.1"/>
</dbReference>
<dbReference type="UniPathway" id="UPA00077">
    <property type="reaction ID" value="UER00158"/>
</dbReference>
<comment type="pathway">
    <text evidence="1">Cofactor biosynthesis; tetrahydrofolate biosynthesis; 5,6,7,8-tetrahydrofolate from 7,8-dihydrofolate: step 1/1.</text>
</comment>
<dbReference type="PROSITE" id="PS51330">
    <property type="entry name" value="DHFR_2"/>
    <property type="match status" value="1"/>
</dbReference>
<name>A0A7W7YLU2_9BACT</name>
<dbReference type="Proteomes" id="UP000534294">
    <property type="component" value="Unassembled WGS sequence"/>
</dbReference>
<keyword evidence="10" id="KW-1185">Reference proteome</keyword>
<reference evidence="9 10" key="1">
    <citation type="submission" date="2020-08" db="EMBL/GenBank/DDBJ databases">
        <title>Genomic Encyclopedia of Type Strains, Phase IV (KMG-IV): sequencing the most valuable type-strain genomes for metagenomic binning, comparative biology and taxonomic classification.</title>
        <authorList>
            <person name="Goeker M."/>
        </authorList>
    </citation>
    <scope>NUCLEOTIDE SEQUENCE [LARGE SCALE GENOMIC DNA]</scope>
    <source>
        <strain evidence="9 10">DSM 12251</strain>
    </source>
</reference>
<feature type="domain" description="DHFR" evidence="8">
    <location>
        <begin position="4"/>
        <end position="164"/>
    </location>
</feature>
<evidence type="ECO:0000256" key="5">
    <source>
        <dbReference type="ARBA" id="ARBA00022857"/>
    </source>
</evidence>
<evidence type="ECO:0000256" key="7">
    <source>
        <dbReference type="ARBA" id="ARBA00025067"/>
    </source>
</evidence>
<keyword evidence="6 9" id="KW-0560">Oxidoreductase</keyword>
<evidence type="ECO:0000256" key="3">
    <source>
        <dbReference type="ARBA" id="ARBA00012856"/>
    </source>
</evidence>
<dbReference type="EC" id="1.5.1.3" evidence="3"/>
<dbReference type="GO" id="GO:0046654">
    <property type="term" value="P:tetrahydrofolate biosynthetic process"/>
    <property type="evidence" value="ECO:0007669"/>
    <property type="project" value="UniProtKB-UniPathway"/>
</dbReference>
<dbReference type="PANTHER" id="PTHR48069">
    <property type="entry name" value="DIHYDROFOLATE REDUCTASE"/>
    <property type="match status" value="1"/>
</dbReference>
<evidence type="ECO:0000256" key="4">
    <source>
        <dbReference type="ARBA" id="ARBA00022563"/>
    </source>
</evidence>
<evidence type="ECO:0000256" key="6">
    <source>
        <dbReference type="ARBA" id="ARBA00023002"/>
    </source>
</evidence>
<dbReference type="GO" id="GO:0050661">
    <property type="term" value="F:NADP binding"/>
    <property type="evidence" value="ECO:0007669"/>
    <property type="project" value="InterPro"/>
</dbReference>
<evidence type="ECO:0000313" key="9">
    <source>
        <dbReference type="EMBL" id="MBB5038591.1"/>
    </source>
</evidence>
<dbReference type="CDD" id="cd00209">
    <property type="entry name" value="DHFR"/>
    <property type="match status" value="1"/>
</dbReference>
<evidence type="ECO:0000256" key="1">
    <source>
        <dbReference type="ARBA" id="ARBA00004903"/>
    </source>
</evidence>
<dbReference type="GO" id="GO:0006730">
    <property type="term" value="P:one-carbon metabolic process"/>
    <property type="evidence" value="ECO:0007669"/>
    <property type="project" value="UniProtKB-KW"/>
</dbReference>
<dbReference type="PANTHER" id="PTHR48069:SF3">
    <property type="entry name" value="DIHYDROFOLATE REDUCTASE"/>
    <property type="match status" value="1"/>
</dbReference>
<dbReference type="Gene3D" id="3.40.430.10">
    <property type="entry name" value="Dihydrofolate Reductase, subunit A"/>
    <property type="match status" value="1"/>
</dbReference>
<evidence type="ECO:0000313" key="10">
    <source>
        <dbReference type="Proteomes" id="UP000534294"/>
    </source>
</evidence>
<gene>
    <name evidence="9" type="ORF">HNQ64_002854</name>
</gene>
<dbReference type="GO" id="GO:0004146">
    <property type="term" value="F:dihydrofolate reductase activity"/>
    <property type="evidence" value="ECO:0007669"/>
    <property type="project" value="UniProtKB-EC"/>
</dbReference>
<sequence length="172" mass="19311">MPPLLTLIAAVSSDGFISRGQGVPWDLPKDRAHFRAYTHGKWLLLGRRTYEEMLGWFTDHHPLVLSRQQAFIPFLGERVSTVEEALHVAEKARSAELVVCGGAGTYTAAMPLADRLIITHVEDRLGSGVAFPAFSREDWEPISRKICEPDETHAQGFAIVTYQRVRHYRKAA</sequence>
<accession>A0A7W7YLU2</accession>
<dbReference type="AlphaFoldDB" id="A0A7W7YLU2"/>
<comment type="similarity">
    <text evidence="2">Belongs to the dihydrofolate reductase family.</text>
</comment>
<dbReference type="InterPro" id="IPR012259">
    <property type="entry name" value="DHFR"/>
</dbReference>
<comment type="function">
    <text evidence="7">Key enzyme in folate metabolism. Catalyzes an essential reaction for de novo glycine and purine synthesis, and for DNA precursor synthesis.</text>
</comment>
<dbReference type="GO" id="GO:0046655">
    <property type="term" value="P:folic acid metabolic process"/>
    <property type="evidence" value="ECO:0007669"/>
    <property type="project" value="TreeGrafter"/>
</dbReference>
<dbReference type="PRINTS" id="PR00070">
    <property type="entry name" value="DHFR"/>
</dbReference>
<dbReference type="InterPro" id="IPR001796">
    <property type="entry name" value="DHFR_dom"/>
</dbReference>
<dbReference type="SUPFAM" id="SSF53597">
    <property type="entry name" value="Dihydrofolate reductase-like"/>
    <property type="match status" value="1"/>
</dbReference>
<evidence type="ECO:0000256" key="2">
    <source>
        <dbReference type="ARBA" id="ARBA00009539"/>
    </source>
</evidence>
<protein>
    <recommendedName>
        <fullName evidence="3">dihydrofolate reductase</fullName>
        <ecNumber evidence="3">1.5.1.3</ecNumber>
    </recommendedName>
</protein>
<evidence type="ECO:0000259" key="8">
    <source>
        <dbReference type="PROSITE" id="PS51330"/>
    </source>
</evidence>
<dbReference type="Pfam" id="PF00186">
    <property type="entry name" value="DHFR_1"/>
    <property type="match status" value="1"/>
</dbReference>
<dbReference type="InterPro" id="IPR024072">
    <property type="entry name" value="DHFR-like_dom_sf"/>
</dbReference>
<dbReference type="EMBL" id="JACHIF010000005">
    <property type="protein sequence ID" value="MBB5038591.1"/>
    <property type="molecule type" value="Genomic_DNA"/>
</dbReference>